<evidence type="ECO:0000313" key="2">
    <source>
        <dbReference type="Proteomes" id="UP001218218"/>
    </source>
</evidence>
<sequence>MASFDNPGHPAYRASLGSGGLLLRWSTAEDRAGCILLSCLAVMEQEGHESERSVRFLEPYMDDGFYAGSSTNWAVCVDSSPIEVSETPTSSGSDSYVDQMRVAASSAKERVVAAVYFLPGEFAFESDAVRVPVGKAHILACKAAYRGRSGGDNIMDRLFGMVNARAYNTGCAFMAMAGIPSYYRSHGYEYALQMGRGLITHISALSPPSPPTDASSFTLRAGTLDDVPVLERSVLAPRANAGIFIGMQDSTTLTSQLHYLLGDRPPSFAGAVDPFFVLEKRDTPDTPPRVVAAAGLRGRPGAPTAVVHPLLWDGVENASIVAQALVCALVKAVGALPTTDGSQNKLINLLWTLPDAHPLYRWLLAHELAIPPPESSRYDLLDVWWVGIHSLSRFLAALTPALNARLAGSRHILGANHTATLHIAAPRAMGGSVVLRIADGAVLVAPANTEKDPKPNLTLPRGALTQLMMGYAGWRELKAVFPDVAVESTVVPLVDVLFPTRSVSAALYI</sequence>
<protein>
    <submittedName>
        <fullName evidence="1">Uncharacterized protein</fullName>
    </submittedName>
</protein>
<accession>A0AAD7EGJ9</accession>
<keyword evidence="2" id="KW-1185">Reference proteome</keyword>
<dbReference type="Gene3D" id="3.40.630.30">
    <property type="match status" value="1"/>
</dbReference>
<comment type="caution">
    <text evidence="1">The sequence shown here is derived from an EMBL/GenBank/DDBJ whole genome shotgun (WGS) entry which is preliminary data.</text>
</comment>
<name>A0AAD7EGJ9_9AGAR</name>
<gene>
    <name evidence="1" type="ORF">DFH08DRAFT_890836</name>
</gene>
<reference evidence="1" key="1">
    <citation type="submission" date="2023-03" db="EMBL/GenBank/DDBJ databases">
        <title>Massive genome expansion in bonnet fungi (Mycena s.s.) driven by repeated elements and novel gene families across ecological guilds.</title>
        <authorList>
            <consortium name="Lawrence Berkeley National Laboratory"/>
            <person name="Harder C.B."/>
            <person name="Miyauchi S."/>
            <person name="Viragh M."/>
            <person name="Kuo A."/>
            <person name="Thoen E."/>
            <person name="Andreopoulos B."/>
            <person name="Lu D."/>
            <person name="Skrede I."/>
            <person name="Drula E."/>
            <person name="Henrissat B."/>
            <person name="Morin E."/>
            <person name="Kohler A."/>
            <person name="Barry K."/>
            <person name="LaButti K."/>
            <person name="Morin E."/>
            <person name="Salamov A."/>
            <person name="Lipzen A."/>
            <person name="Mereny Z."/>
            <person name="Hegedus B."/>
            <person name="Baldrian P."/>
            <person name="Stursova M."/>
            <person name="Weitz H."/>
            <person name="Taylor A."/>
            <person name="Grigoriev I.V."/>
            <person name="Nagy L.G."/>
            <person name="Martin F."/>
            <person name="Kauserud H."/>
        </authorList>
    </citation>
    <scope>NUCLEOTIDE SEQUENCE</scope>
    <source>
        <strain evidence="1">CBHHK002</strain>
    </source>
</reference>
<proteinExistence type="predicted"/>
<organism evidence="1 2">
    <name type="scientific">Mycena albidolilacea</name>
    <dbReference type="NCBI Taxonomy" id="1033008"/>
    <lineage>
        <taxon>Eukaryota</taxon>
        <taxon>Fungi</taxon>
        <taxon>Dikarya</taxon>
        <taxon>Basidiomycota</taxon>
        <taxon>Agaricomycotina</taxon>
        <taxon>Agaricomycetes</taxon>
        <taxon>Agaricomycetidae</taxon>
        <taxon>Agaricales</taxon>
        <taxon>Marasmiineae</taxon>
        <taxon>Mycenaceae</taxon>
        <taxon>Mycena</taxon>
    </lineage>
</organism>
<dbReference type="AlphaFoldDB" id="A0AAD7EGJ9"/>
<dbReference type="Proteomes" id="UP001218218">
    <property type="component" value="Unassembled WGS sequence"/>
</dbReference>
<dbReference type="InterPro" id="IPR016181">
    <property type="entry name" value="Acyl_CoA_acyltransferase"/>
</dbReference>
<dbReference type="EMBL" id="JARIHO010000054">
    <property type="protein sequence ID" value="KAJ7319342.1"/>
    <property type="molecule type" value="Genomic_DNA"/>
</dbReference>
<evidence type="ECO:0000313" key="1">
    <source>
        <dbReference type="EMBL" id="KAJ7319342.1"/>
    </source>
</evidence>
<dbReference type="SUPFAM" id="SSF55729">
    <property type="entry name" value="Acyl-CoA N-acyltransferases (Nat)"/>
    <property type="match status" value="1"/>
</dbReference>